<dbReference type="EMBL" id="AZGK01000017">
    <property type="protein sequence ID" value="KRM45437.1"/>
    <property type="molecule type" value="Genomic_DNA"/>
</dbReference>
<evidence type="ECO:0000256" key="4">
    <source>
        <dbReference type="ARBA" id="ARBA00023002"/>
    </source>
</evidence>
<dbReference type="PANTHER" id="PTHR43425:SF2">
    <property type="entry name" value="OXYGEN-INSENSITIVE NADPH NITROREDUCTASE"/>
    <property type="match status" value="1"/>
</dbReference>
<evidence type="ECO:0000259" key="6">
    <source>
        <dbReference type="Pfam" id="PF00881"/>
    </source>
</evidence>
<dbReference type="CDD" id="cd02146">
    <property type="entry name" value="NfsA-like"/>
    <property type="match status" value="1"/>
</dbReference>
<name>A0A0R1YT09_9LACO</name>
<comment type="caution">
    <text evidence="7">The sequence shown here is derived from an EMBL/GenBank/DDBJ whole genome shotgun (WGS) entry which is preliminary data.</text>
</comment>
<dbReference type="Gene3D" id="3.40.109.10">
    <property type="entry name" value="NADH Oxidase"/>
    <property type="match status" value="1"/>
</dbReference>
<dbReference type="InterPro" id="IPR000415">
    <property type="entry name" value="Nitroreductase-like"/>
</dbReference>
<evidence type="ECO:0000313" key="7">
    <source>
        <dbReference type="EMBL" id="KRM45437.1"/>
    </source>
</evidence>
<comment type="similarity">
    <text evidence="1 5">Belongs to the flavin oxidoreductase frp family.</text>
</comment>
<sequence length="252" mass="28243">MPLLTNPIIDQLTQHRSIRNFQNKPLTNEQVAVLVDAAQHASTSTFSQQYSIISVTDPEILKEIGRISGHHWLMNAGHYFVMVADQHRNLRIAKAHDSDPFILHSMDKFLASVFDTAIATENIMVAAESMGLGGTIMGSILNDSQKMIELLNLPELTFPLLGIALGYPADEPELKPRLPKEAVHFRNQYGSDENFDQQLASYDALVAAYYKHRSSNDRTETFSHHIVSELAAGHGRRAELVDVIRKQGFMLH</sequence>
<protein>
    <submittedName>
        <fullName evidence="7">Nitroreductase</fullName>
    </submittedName>
</protein>
<reference evidence="7 8" key="1">
    <citation type="journal article" date="2015" name="Genome Announc.">
        <title>Expanding the biotechnology potential of lactobacilli through comparative genomics of 213 strains and associated genera.</title>
        <authorList>
            <person name="Sun Z."/>
            <person name="Harris H.M."/>
            <person name="McCann A."/>
            <person name="Guo C."/>
            <person name="Argimon S."/>
            <person name="Zhang W."/>
            <person name="Yang X."/>
            <person name="Jeffery I.B."/>
            <person name="Cooney J.C."/>
            <person name="Kagawa T.F."/>
            <person name="Liu W."/>
            <person name="Song Y."/>
            <person name="Salvetti E."/>
            <person name="Wrobel A."/>
            <person name="Rasinkangas P."/>
            <person name="Parkhill J."/>
            <person name="Rea M.C."/>
            <person name="O'Sullivan O."/>
            <person name="Ritari J."/>
            <person name="Douillard F.P."/>
            <person name="Paul Ross R."/>
            <person name="Yang R."/>
            <person name="Briner A.E."/>
            <person name="Felis G.E."/>
            <person name="de Vos W.M."/>
            <person name="Barrangou R."/>
            <person name="Klaenhammer T.R."/>
            <person name="Caufield P.W."/>
            <person name="Cui Y."/>
            <person name="Zhang H."/>
            <person name="O'Toole P.W."/>
        </authorList>
    </citation>
    <scope>NUCLEOTIDE SEQUENCE [LARGE SCALE GENOMIC DNA]</scope>
    <source>
        <strain evidence="7 8">DSM 5707</strain>
    </source>
</reference>
<dbReference type="Proteomes" id="UP000051957">
    <property type="component" value="Unassembled WGS sequence"/>
</dbReference>
<feature type="domain" description="Nitroreductase" evidence="6">
    <location>
        <begin position="13"/>
        <end position="167"/>
    </location>
</feature>
<evidence type="ECO:0000256" key="2">
    <source>
        <dbReference type="ARBA" id="ARBA00022630"/>
    </source>
</evidence>
<organism evidence="7 8">
    <name type="scientific">Lentilactobacillus parabuchneri DSM 5707 = NBRC 107865</name>
    <dbReference type="NCBI Taxonomy" id="1423784"/>
    <lineage>
        <taxon>Bacteria</taxon>
        <taxon>Bacillati</taxon>
        <taxon>Bacillota</taxon>
        <taxon>Bacilli</taxon>
        <taxon>Lactobacillales</taxon>
        <taxon>Lactobacillaceae</taxon>
        <taxon>Lentilactobacillus</taxon>
    </lineage>
</organism>
<accession>A0A0R1YT09</accession>
<dbReference type="PATRIC" id="fig|1423784.4.peg.868"/>
<keyword evidence="3 5" id="KW-0288">FMN</keyword>
<gene>
    <name evidence="7" type="ORF">FC51_GL000865</name>
</gene>
<evidence type="ECO:0000313" key="8">
    <source>
        <dbReference type="Proteomes" id="UP000051957"/>
    </source>
</evidence>
<keyword evidence="5" id="KW-0521">NADP</keyword>
<dbReference type="Pfam" id="PF00881">
    <property type="entry name" value="Nitroreductase"/>
    <property type="match status" value="1"/>
</dbReference>
<evidence type="ECO:0000256" key="5">
    <source>
        <dbReference type="PIRNR" id="PIRNR005426"/>
    </source>
</evidence>
<proteinExistence type="inferred from homology"/>
<evidence type="ECO:0000256" key="3">
    <source>
        <dbReference type="ARBA" id="ARBA00022643"/>
    </source>
</evidence>
<dbReference type="PANTHER" id="PTHR43425">
    <property type="entry name" value="OXYGEN-INSENSITIVE NADPH NITROREDUCTASE"/>
    <property type="match status" value="1"/>
</dbReference>
<dbReference type="InterPro" id="IPR029479">
    <property type="entry name" value="Nitroreductase"/>
</dbReference>
<evidence type="ECO:0000256" key="1">
    <source>
        <dbReference type="ARBA" id="ARBA00008366"/>
    </source>
</evidence>
<dbReference type="GO" id="GO:0016491">
    <property type="term" value="F:oxidoreductase activity"/>
    <property type="evidence" value="ECO:0007669"/>
    <property type="project" value="UniProtKB-UniRule"/>
</dbReference>
<dbReference type="AlphaFoldDB" id="A0A0R1YT09"/>
<dbReference type="SUPFAM" id="SSF55469">
    <property type="entry name" value="FMN-dependent nitroreductase-like"/>
    <property type="match status" value="1"/>
</dbReference>
<dbReference type="InterPro" id="IPR016446">
    <property type="entry name" value="Flavin_OxRdtase_Frp"/>
</dbReference>
<keyword evidence="4 5" id="KW-0560">Oxidoreductase</keyword>
<dbReference type="GeneID" id="69802553"/>
<dbReference type="RefSeq" id="WP_057911304.1">
    <property type="nucleotide sequence ID" value="NZ_AZGK01000017.1"/>
</dbReference>
<dbReference type="PIRSF" id="PIRSF005426">
    <property type="entry name" value="Frp"/>
    <property type="match status" value="1"/>
</dbReference>
<keyword evidence="2 5" id="KW-0285">Flavoprotein</keyword>